<comment type="caution">
    <text evidence="1">The sequence shown here is derived from an EMBL/GenBank/DDBJ whole genome shotgun (WGS) entry which is preliminary data.</text>
</comment>
<dbReference type="Proteomes" id="UP000298663">
    <property type="component" value="Unassembled WGS sequence"/>
</dbReference>
<evidence type="ECO:0000313" key="2">
    <source>
        <dbReference type="Proteomes" id="UP000298663"/>
    </source>
</evidence>
<keyword evidence="2" id="KW-1185">Reference proteome</keyword>
<organism evidence="1 2">
    <name type="scientific">Steinernema carpocapsae</name>
    <name type="common">Entomopathogenic nematode</name>
    <dbReference type="NCBI Taxonomy" id="34508"/>
    <lineage>
        <taxon>Eukaryota</taxon>
        <taxon>Metazoa</taxon>
        <taxon>Ecdysozoa</taxon>
        <taxon>Nematoda</taxon>
        <taxon>Chromadorea</taxon>
        <taxon>Rhabditida</taxon>
        <taxon>Tylenchina</taxon>
        <taxon>Panagrolaimomorpha</taxon>
        <taxon>Strongyloidoidea</taxon>
        <taxon>Steinernematidae</taxon>
        <taxon>Steinernema</taxon>
    </lineage>
</organism>
<reference evidence="1 2" key="1">
    <citation type="journal article" date="2015" name="Genome Biol.">
        <title>Comparative genomics of Steinernema reveals deeply conserved gene regulatory networks.</title>
        <authorList>
            <person name="Dillman A.R."/>
            <person name="Macchietto M."/>
            <person name="Porter C.F."/>
            <person name="Rogers A."/>
            <person name="Williams B."/>
            <person name="Antoshechkin I."/>
            <person name="Lee M.M."/>
            <person name="Goodwin Z."/>
            <person name="Lu X."/>
            <person name="Lewis E.E."/>
            <person name="Goodrich-Blair H."/>
            <person name="Stock S.P."/>
            <person name="Adams B.J."/>
            <person name="Sternberg P.W."/>
            <person name="Mortazavi A."/>
        </authorList>
    </citation>
    <scope>NUCLEOTIDE SEQUENCE [LARGE SCALE GENOMIC DNA]</scope>
    <source>
        <strain evidence="1 2">ALL</strain>
    </source>
</reference>
<sequence>MRYQPLDRSPQRFDLDFDWAVFCVHEMKIVVDPPPNQYRIQLFKFSVRVHACLITVVPLATCFTMKESSVKIFRSFTSSTVFLNQVTFPPHLENFYHFGYSYHVPILYSPFTLQN</sequence>
<protein>
    <submittedName>
        <fullName evidence="1">Uncharacterized protein</fullName>
    </submittedName>
</protein>
<gene>
    <name evidence="1" type="ORF">L596_013571</name>
</gene>
<reference evidence="1 2" key="2">
    <citation type="journal article" date="2019" name="G3 (Bethesda)">
        <title>Hybrid Assembly of the Genome of the Entomopathogenic Nematode Steinernema carpocapsae Identifies the X-Chromosome.</title>
        <authorList>
            <person name="Serra L."/>
            <person name="Macchietto M."/>
            <person name="Macias-Munoz A."/>
            <person name="McGill C.J."/>
            <person name="Rodriguez I.M."/>
            <person name="Rodriguez B."/>
            <person name="Murad R."/>
            <person name="Mortazavi A."/>
        </authorList>
    </citation>
    <scope>NUCLEOTIDE SEQUENCE [LARGE SCALE GENOMIC DNA]</scope>
    <source>
        <strain evidence="1 2">ALL</strain>
    </source>
</reference>
<proteinExistence type="predicted"/>
<name>A0A4U5P1F2_STECR</name>
<dbReference type="EMBL" id="AZBU02000003">
    <property type="protein sequence ID" value="TKR89473.1"/>
    <property type="molecule type" value="Genomic_DNA"/>
</dbReference>
<dbReference type="AlphaFoldDB" id="A0A4U5P1F2"/>
<evidence type="ECO:0000313" key="1">
    <source>
        <dbReference type="EMBL" id="TKR89473.1"/>
    </source>
</evidence>
<accession>A0A4U5P1F2</accession>